<dbReference type="CDD" id="cd00082">
    <property type="entry name" value="HisKA"/>
    <property type="match status" value="1"/>
</dbReference>
<dbReference type="STRING" id="991905.SL003B_1006"/>
<evidence type="ECO:0000259" key="9">
    <source>
        <dbReference type="PROSITE" id="PS50109"/>
    </source>
</evidence>
<dbReference type="SUPFAM" id="SSF47384">
    <property type="entry name" value="Homodimeric domain of signal transducing histidine kinase"/>
    <property type="match status" value="1"/>
</dbReference>
<keyword evidence="6 11" id="KW-0418">Kinase</keyword>
<dbReference type="AlphaFoldDB" id="F2IXV4"/>
<dbReference type="eggNOG" id="COG2205">
    <property type="taxonomic scope" value="Bacteria"/>
</dbReference>
<dbReference type="InterPro" id="IPR050736">
    <property type="entry name" value="Sensor_HK_Regulatory"/>
</dbReference>
<dbReference type="SUPFAM" id="SSF55874">
    <property type="entry name" value="ATPase domain of HSP90 chaperone/DNA topoisomerase II/histidine kinase"/>
    <property type="match status" value="1"/>
</dbReference>
<name>F2IXV4_POLGS</name>
<dbReference type="Proteomes" id="UP000008130">
    <property type="component" value="Chromosome"/>
</dbReference>
<dbReference type="PANTHER" id="PTHR43711">
    <property type="entry name" value="TWO-COMPONENT HISTIDINE KINASE"/>
    <property type="match status" value="1"/>
</dbReference>
<dbReference type="Gene3D" id="6.10.340.10">
    <property type="match status" value="1"/>
</dbReference>
<evidence type="ECO:0000256" key="2">
    <source>
        <dbReference type="ARBA" id="ARBA00004370"/>
    </source>
</evidence>
<dbReference type="Pfam" id="PF00512">
    <property type="entry name" value="HisKA"/>
    <property type="match status" value="1"/>
</dbReference>
<dbReference type="PROSITE" id="PS50109">
    <property type="entry name" value="HIS_KIN"/>
    <property type="match status" value="1"/>
</dbReference>
<evidence type="ECO:0000256" key="8">
    <source>
        <dbReference type="SAM" id="Phobius"/>
    </source>
</evidence>
<reference evidence="11 12" key="1">
    <citation type="journal article" date="2011" name="J. Bacteriol.">
        <title>Complete genome sequence of Polymorphum gilvum SL003B-26A1T, a crude oil-degrading bacterium from oil-polluted saline soil.</title>
        <authorList>
            <person name="Li S.G."/>
            <person name="Tang Y.Q."/>
            <person name="Nie Y."/>
            <person name="Cai M."/>
            <person name="Wu X.L."/>
        </authorList>
    </citation>
    <scope>NUCLEOTIDE SEQUENCE [LARGE SCALE GENOMIC DNA]</scope>
    <source>
        <strain evidence="12">LMG 25793 / CGMCC 1.9160 / SL003B-26A1</strain>
    </source>
</reference>
<dbReference type="Pfam" id="PF02518">
    <property type="entry name" value="HATPase_c"/>
    <property type="match status" value="1"/>
</dbReference>
<dbReference type="EC" id="2.7.13.3" evidence="3"/>
<dbReference type="InterPro" id="IPR003660">
    <property type="entry name" value="HAMP_dom"/>
</dbReference>
<dbReference type="GO" id="GO:0000155">
    <property type="term" value="F:phosphorelay sensor kinase activity"/>
    <property type="evidence" value="ECO:0007669"/>
    <property type="project" value="InterPro"/>
</dbReference>
<dbReference type="HOGENOM" id="CLU_000445_89_6_5"/>
<feature type="domain" description="HAMP" evidence="10">
    <location>
        <begin position="203"/>
        <end position="255"/>
    </location>
</feature>
<feature type="domain" description="Histidine kinase" evidence="9">
    <location>
        <begin position="295"/>
        <end position="507"/>
    </location>
</feature>
<dbReference type="InterPro" id="IPR036097">
    <property type="entry name" value="HisK_dim/P_sf"/>
</dbReference>
<proteinExistence type="predicted"/>
<dbReference type="SMART" id="SM00304">
    <property type="entry name" value="HAMP"/>
    <property type="match status" value="1"/>
</dbReference>
<dbReference type="PRINTS" id="PR00344">
    <property type="entry name" value="BCTRLSENSOR"/>
</dbReference>
<dbReference type="Gene3D" id="1.10.287.130">
    <property type="match status" value="1"/>
</dbReference>
<dbReference type="Pfam" id="PF00672">
    <property type="entry name" value="HAMP"/>
    <property type="match status" value="1"/>
</dbReference>
<dbReference type="InterPro" id="IPR036890">
    <property type="entry name" value="HATPase_C_sf"/>
</dbReference>
<gene>
    <name evidence="11" type="ordered locus">SL003B_1006</name>
</gene>
<dbReference type="CDD" id="cd00075">
    <property type="entry name" value="HATPase"/>
    <property type="match status" value="1"/>
</dbReference>
<dbReference type="SMART" id="SM00387">
    <property type="entry name" value="HATPase_c"/>
    <property type="match status" value="1"/>
</dbReference>
<dbReference type="InterPro" id="IPR003661">
    <property type="entry name" value="HisK_dim/P_dom"/>
</dbReference>
<keyword evidence="7" id="KW-0902">Two-component regulatory system</keyword>
<keyword evidence="4" id="KW-0597">Phosphoprotein</keyword>
<evidence type="ECO:0000256" key="5">
    <source>
        <dbReference type="ARBA" id="ARBA00022679"/>
    </source>
</evidence>
<comment type="subcellular location">
    <subcellularLocation>
        <location evidence="2">Membrane</location>
    </subcellularLocation>
</comment>
<evidence type="ECO:0000256" key="6">
    <source>
        <dbReference type="ARBA" id="ARBA00022777"/>
    </source>
</evidence>
<protein>
    <recommendedName>
        <fullName evidence="3">histidine kinase</fullName>
        <ecNumber evidence="3">2.7.13.3</ecNumber>
    </recommendedName>
</protein>
<evidence type="ECO:0000313" key="12">
    <source>
        <dbReference type="Proteomes" id="UP000008130"/>
    </source>
</evidence>
<dbReference type="KEGG" id="pgv:SL003B_1006"/>
<dbReference type="Gene3D" id="3.30.565.10">
    <property type="entry name" value="Histidine kinase-like ATPase, C-terminal domain"/>
    <property type="match status" value="1"/>
</dbReference>
<dbReference type="PROSITE" id="PS50885">
    <property type="entry name" value="HAMP"/>
    <property type="match status" value="1"/>
</dbReference>
<evidence type="ECO:0000313" key="11">
    <source>
        <dbReference type="EMBL" id="ADZ69435.1"/>
    </source>
</evidence>
<keyword evidence="8" id="KW-0812">Transmembrane</keyword>
<evidence type="ECO:0000256" key="1">
    <source>
        <dbReference type="ARBA" id="ARBA00000085"/>
    </source>
</evidence>
<keyword evidence="12" id="KW-1185">Reference proteome</keyword>
<dbReference type="PANTHER" id="PTHR43711:SF1">
    <property type="entry name" value="HISTIDINE KINASE 1"/>
    <property type="match status" value="1"/>
</dbReference>
<dbReference type="InterPro" id="IPR004358">
    <property type="entry name" value="Sig_transdc_His_kin-like_C"/>
</dbReference>
<comment type="catalytic activity">
    <reaction evidence="1">
        <text>ATP + protein L-histidine = ADP + protein N-phospho-L-histidine.</text>
        <dbReference type="EC" id="2.7.13.3"/>
    </reaction>
</comment>
<dbReference type="SMART" id="SM00388">
    <property type="entry name" value="HisKA"/>
    <property type="match status" value="1"/>
</dbReference>
<evidence type="ECO:0000256" key="7">
    <source>
        <dbReference type="ARBA" id="ARBA00023012"/>
    </source>
</evidence>
<keyword evidence="8" id="KW-1133">Transmembrane helix</keyword>
<organism evidence="11 12">
    <name type="scientific">Polymorphum gilvum (strain LMG 25793 / CGMCC 1.9160 / SL003B-26A1)</name>
    <dbReference type="NCBI Taxonomy" id="991905"/>
    <lineage>
        <taxon>Bacteria</taxon>
        <taxon>Pseudomonadati</taxon>
        <taxon>Pseudomonadota</taxon>
        <taxon>Alphaproteobacteria</taxon>
        <taxon>Rhodobacterales</taxon>
        <taxon>Paracoccaceae</taxon>
        <taxon>Polymorphum</taxon>
    </lineage>
</organism>
<dbReference type="InterPro" id="IPR005467">
    <property type="entry name" value="His_kinase_dom"/>
</dbReference>
<keyword evidence="5" id="KW-0808">Transferase</keyword>
<dbReference type="PATRIC" id="fig|991905.3.peg.1022"/>
<evidence type="ECO:0000256" key="3">
    <source>
        <dbReference type="ARBA" id="ARBA00012438"/>
    </source>
</evidence>
<dbReference type="EMBL" id="CP002568">
    <property type="protein sequence ID" value="ADZ69435.1"/>
    <property type="molecule type" value="Genomic_DNA"/>
</dbReference>
<dbReference type="InterPro" id="IPR003594">
    <property type="entry name" value="HATPase_dom"/>
</dbReference>
<keyword evidence="11" id="KW-0547">Nucleotide-binding</keyword>
<dbReference type="SUPFAM" id="SSF158472">
    <property type="entry name" value="HAMP domain-like"/>
    <property type="match status" value="1"/>
</dbReference>
<accession>F2IXV4</accession>
<keyword evidence="11" id="KW-0067">ATP-binding</keyword>
<feature type="transmembrane region" description="Helical" evidence="8">
    <location>
        <begin position="179"/>
        <end position="201"/>
    </location>
</feature>
<keyword evidence="8" id="KW-0472">Membrane</keyword>
<evidence type="ECO:0000256" key="4">
    <source>
        <dbReference type="ARBA" id="ARBA00022553"/>
    </source>
</evidence>
<dbReference type="GO" id="GO:0005524">
    <property type="term" value="F:ATP binding"/>
    <property type="evidence" value="ECO:0007669"/>
    <property type="project" value="UniProtKB-KW"/>
</dbReference>
<sequence>MLAAVAVLTAGLAAHGTRQAAVLTDEGLSAHKRMELFSTLSRRVGEYAVLAFEMGNATMADEDRQARLSERRRIVSDAFAMLEEAVVANVLAVPETDAAERTRRATQSLAVARLAAQFDDLDRTLASHTGAVAADRTALRIALDGFASRFSPMLGVQIEEERRNRDAAFAAAEDLRARLTALAVAAAIAAPAILLLVYFGLVRPLLRRLGAATAAAGLLGDETLDFSLPVTQRDELGLLFTRINQMARRLERRRQRVDVDRARLEDLVDERTGALRRANERLSRVDSERRRFFADVGHELRTPLTVILAETELGMTADMAQKDEALSIIRTRAQRLNRRIDDLLRIARSESGQIEFDRRLVDLHAAAMLALEDLAPLIKRNRVTIDQELAGDLFVDGDADWLRQVIGGLLENAIKYAGANCRISIVLTAREDAAELWVRDDGPGLEPRLQERVFERFARGDAGGRGFGVGLALARWIVEDHGGRIRLVSPWKDGRGTAVGVILPLTKGEAMPLEQEELHDARADS</sequence>
<dbReference type="GO" id="GO:0016020">
    <property type="term" value="C:membrane"/>
    <property type="evidence" value="ECO:0007669"/>
    <property type="project" value="UniProtKB-SubCell"/>
</dbReference>
<evidence type="ECO:0000259" key="10">
    <source>
        <dbReference type="PROSITE" id="PS50885"/>
    </source>
</evidence>